<proteinExistence type="predicted"/>
<evidence type="ECO:0000313" key="2">
    <source>
        <dbReference type="Proteomes" id="UP001283361"/>
    </source>
</evidence>
<dbReference type="EMBL" id="JAWDGP010003328">
    <property type="protein sequence ID" value="KAK3775412.1"/>
    <property type="molecule type" value="Genomic_DNA"/>
</dbReference>
<protein>
    <submittedName>
        <fullName evidence="1">Uncharacterized protein</fullName>
    </submittedName>
</protein>
<comment type="caution">
    <text evidence="1">The sequence shown here is derived from an EMBL/GenBank/DDBJ whole genome shotgun (WGS) entry which is preliminary data.</text>
</comment>
<sequence length="80" mass="9214">NDLLHHSSIFLLITERPVAPQFHLSNHQERPVAPLQFHLSNQENDLLHHSSIFLITERPVAPQFHLSNHRTTCCTTVPSF</sequence>
<feature type="non-terminal residue" evidence="1">
    <location>
        <position position="1"/>
    </location>
</feature>
<accession>A0AAE1DM12</accession>
<dbReference type="Proteomes" id="UP001283361">
    <property type="component" value="Unassembled WGS sequence"/>
</dbReference>
<reference evidence="1" key="1">
    <citation type="journal article" date="2023" name="G3 (Bethesda)">
        <title>A reference genome for the long-term kleptoplast-retaining sea slug Elysia crispata morphotype clarki.</title>
        <authorList>
            <person name="Eastman K.E."/>
            <person name="Pendleton A.L."/>
            <person name="Shaikh M.A."/>
            <person name="Suttiyut T."/>
            <person name="Ogas R."/>
            <person name="Tomko P."/>
            <person name="Gavelis G."/>
            <person name="Widhalm J.R."/>
            <person name="Wisecaver J.H."/>
        </authorList>
    </citation>
    <scope>NUCLEOTIDE SEQUENCE</scope>
    <source>
        <strain evidence="1">ECLA1</strain>
    </source>
</reference>
<dbReference type="AlphaFoldDB" id="A0AAE1DM12"/>
<name>A0AAE1DM12_9GAST</name>
<evidence type="ECO:0000313" key="1">
    <source>
        <dbReference type="EMBL" id="KAK3775412.1"/>
    </source>
</evidence>
<gene>
    <name evidence="1" type="ORF">RRG08_067207</name>
</gene>
<organism evidence="1 2">
    <name type="scientific">Elysia crispata</name>
    <name type="common">lettuce slug</name>
    <dbReference type="NCBI Taxonomy" id="231223"/>
    <lineage>
        <taxon>Eukaryota</taxon>
        <taxon>Metazoa</taxon>
        <taxon>Spiralia</taxon>
        <taxon>Lophotrochozoa</taxon>
        <taxon>Mollusca</taxon>
        <taxon>Gastropoda</taxon>
        <taxon>Heterobranchia</taxon>
        <taxon>Euthyneura</taxon>
        <taxon>Panpulmonata</taxon>
        <taxon>Sacoglossa</taxon>
        <taxon>Placobranchoidea</taxon>
        <taxon>Plakobranchidae</taxon>
        <taxon>Elysia</taxon>
    </lineage>
</organism>
<keyword evidence="2" id="KW-1185">Reference proteome</keyword>